<reference evidence="1" key="1">
    <citation type="journal article" date="2020" name="Stud. Mycol.">
        <title>101 Dothideomycetes genomes: a test case for predicting lifestyles and emergence of pathogens.</title>
        <authorList>
            <person name="Haridas S."/>
            <person name="Albert R."/>
            <person name="Binder M."/>
            <person name="Bloem J."/>
            <person name="Labutti K."/>
            <person name="Salamov A."/>
            <person name="Andreopoulos B."/>
            <person name="Baker S."/>
            <person name="Barry K."/>
            <person name="Bills G."/>
            <person name="Bluhm B."/>
            <person name="Cannon C."/>
            <person name="Castanera R."/>
            <person name="Culley D."/>
            <person name="Daum C."/>
            <person name="Ezra D."/>
            <person name="Gonzalez J."/>
            <person name="Henrissat B."/>
            <person name="Kuo A."/>
            <person name="Liang C."/>
            <person name="Lipzen A."/>
            <person name="Lutzoni F."/>
            <person name="Magnuson J."/>
            <person name="Mondo S."/>
            <person name="Nolan M."/>
            <person name="Ohm R."/>
            <person name="Pangilinan J."/>
            <person name="Park H.-J."/>
            <person name="Ramirez L."/>
            <person name="Alfaro M."/>
            <person name="Sun H."/>
            <person name="Tritt A."/>
            <person name="Yoshinaga Y."/>
            <person name="Zwiers L.-H."/>
            <person name="Turgeon B."/>
            <person name="Goodwin S."/>
            <person name="Spatafora J."/>
            <person name="Crous P."/>
            <person name="Grigoriev I."/>
        </authorList>
    </citation>
    <scope>NUCLEOTIDE SEQUENCE</scope>
    <source>
        <strain evidence="1">CBS 279.74</strain>
    </source>
</reference>
<organism evidence="1 2">
    <name type="scientific">Pleomassaria siparia CBS 279.74</name>
    <dbReference type="NCBI Taxonomy" id="1314801"/>
    <lineage>
        <taxon>Eukaryota</taxon>
        <taxon>Fungi</taxon>
        <taxon>Dikarya</taxon>
        <taxon>Ascomycota</taxon>
        <taxon>Pezizomycotina</taxon>
        <taxon>Dothideomycetes</taxon>
        <taxon>Pleosporomycetidae</taxon>
        <taxon>Pleosporales</taxon>
        <taxon>Pleomassariaceae</taxon>
        <taxon>Pleomassaria</taxon>
    </lineage>
</organism>
<protein>
    <submittedName>
        <fullName evidence="1">Uncharacterized protein</fullName>
    </submittedName>
</protein>
<gene>
    <name evidence="1" type="ORF">K504DRAFT_501548</name>
</gene>
<dbReference type="Proteomes" id="UP000799428">
    <property type="component" value="Unassembled WGS sequence"/>
</dbReference>
<dbReference type="OrthoDB" id="2120024at2759"/>
<dbReference type="AlphaFoldDB" id="A0A6G1KBK3"/>
<proteinExistence type="predicted"/>
<keyword evidence="2" id="KW-1185">Reference proteome</keyword>
<evidence type="ECO:0000313" key="2">
    <source>
        <dbReference type="Proteomes" id="UP000799428"/>
    </source>
</evidence>
<sequence length="81" mass="9673">MLKCFLGALFTYQVAYWVWLKLETLEARKDMNDEITSLNLELTRAILKQKVLIEERQKKKLEEEGKDKVTDKVAEVAKKWW</sequence>
<evidence type="ECO:0000313" key="1">
    <source>
        <dbReference type="EMBL" id="KAF2710279.1"/>
    </source>
</evidence>
<dbReference type="EMBL" id="MU005769">
    <property type="protein sequence ID" value="KAF2710279.1"/>
    <property type="molecule type" value="Genomic_DNA"/>
</dbReference>
<accession>A0A6G1KBK3</accession>
<name>A0A6G1KBK3_9PLEO</name>